<dbReference type="Pfam" id="PF13715">
    <property type="entry name" value="CarbopepD_reg_2"/>
    <property type="match status" value="1"/>
</dbReference>
<proteinExistence type="predicted"/>
<accession>A0ABX2E207</accession>
<dbReference type="EMBL" id="JABRWQ010000002">
    <property type="protein sequence ID" value="NRD22528.1"/>
    <property type="molecule type" value="Genomic_DNA"/>
</dbReference>
<reference evidence="1 2" key="1">
    <citation type="journal article" date="2015" name="Int. J. Syst. Evol. Microbiol.">
        <title>Winogradskyella litoriviva sp. nov., isolated from coastal seawater.</title>
        <authorList>
            <person name="Nedashkovskaya O.I."/>
            <person name="Kukhlevskiy A.D."/>
            <person name="Zhukova N.V."/>
            <person name="Kim S.J."/>
            <person name="Rhee S.K."/>
            <person name="Mikhailov V.V."/>
        </authorList>
    </citation>
    <scope>NUCLEOTIDE SEQUENCE [LARGE SCALE GENOMIC DNA]</scope>
    <source>
        <strain evidence="1 2">KMM6491</strain>
    </source>
</reference>
<dbReference type="InterPro" id="IPR008969">
    <property type="entry name" value="CarboxyPept-like_regulatory"/>
</dbReference>
<protein>
    <submittedName>
        <fullName evidence="1">Carboxypeptidase-like regulatory domain-containing protein</fullName>
    </submittedName>
</protein>
<organism evidence="1 2">
    <name type="scientific">Winogradskyella litoriviva</name>
    <dbReference type="NCBI Taxonomy" id="1220182"/>
    <lineage>
        <taxon>Bacteria</taxon>
        <taxon>Pseudomonadati</taxon>
        <taxon>Bacteroidota</taxon>
        <taxon>Flavobacteriia</taxon>
        <taxon>Flavobacteriales</taxon>
        <taxon>Flavobacteriaceae</taxon>
        <taxon>Winogradskyella</taxon>
    </lineage>
</organism>
<dbReference type="RefSeq" id="WP_173300199.1">
    <property type="nucleotide sequence ID" value="NZ_JABRWQ010000002.1"/>
</dbReference>
<dbReference type="Gene3D" id="2.60.40.1120">
    <property type="entry name" value="Carboxypeptidase-like, regulatory domain"/>
    <property type="match status" value="1"/>
</dbReference>
<keyword evidence="2" id="KW-1185">Reference proteome</keyword>
<dbReference type="SUPFAM" id="SSF49464">
    <property type="entry name" value="Carboxypeptidase regulatory domain-like"/>
    <property type="match status" value="1"/>
</dbReference>
<evidence type="ECO:0000313" key="1">
    <source>
        <dbReference type="EMBL" id="NRD22528.1"/>
    </source>
</evidence>
<sequence>MNYLALFTFTCIQISLYGQTLEGEVLDSSNKRGLSYANLSIKNKRIGVYTDENGKYNLDLSKISEEDTLIISLVGYQKQKIALSQFVEEKPYTLNFQLISKIETLKEILILSKTKTYSSTAFKISTGNKNQTFPFSVPYGNEVAVLIENPKNKKGRLLELQLKFKNIKEDKFKIYRTYYRIAFYKIDSLGFPGDLVHFKNIIIKPEIDLKNLKIDLQNKSIPFSKKGIFVAIETIKPEFVKLESKMYLTTPNILYTHTKNSIEYIRFHANVWHKQSRKSPFKKKHFAVPYIKVKVNYEMD</sequence>
<gene>
    <name evidence="1" type="ORF">HNV10_04705</name>
</gene>
<comment type="caution">
    <text evidence="1">The sequence shown here is derived from an EMBL/GenBank/DDBJ whole genome shotgun (WGS) entry which is preliminary data.</text>
</comment>
<evidence type="ECO:0000313" key="2">
    <source>
        <dbReference type="Proteomes" id="UP000805085"/>
    </source>
</evidence>
<dbReference type="Proteomes" id="UP000805085">
    <property type="component" value="Unassembled WGS sequence"/>
</dbReference>
<name>A0ABX2E207_9FLAO</name>